<evidence type="ECO:0000313" key="1">
    <source>
        <dbReference type="EMBL" id="EGL53863.1"/>
    </source>
</evidence>
<sequence>MLAWSDNGFWWDVQSDVFNSMMEAGETPTFYGWAYGDYADTVKLATERIYRGTGLFTDMAKMTAKIEQNLPDSQSMDNEVKEDVK</sequence>
<dbReference type="AlphaFoldDB" id="F5T0L4"/>
<gene>
    <name evidence="1" type="ORF">MAMP_00111</name>
</gene>
<comment type="caution">
    <text evidence="1">The sequence shown here is derived from an EMBL/GenBank/DDBJ whole genome shotgun (WGS) entry which is preliminary data.</text>
</comment>
<evidence type="ECO:0000313" key="2">
    <source>
        <dbReference type="Proteomes" id="UP000003544"/>
    </source>
</evidence>
<reference evidence="1 2" key="1">
    <citation type="journal article" date="2011" name="J. Bacteriol.">
        <title>Draft genome sequence of Methylophaga aminisulfidivorans MP T.</title>
        <authorList>
            <person name="Han G.H."/>
            <person name="Kim W."/>
            <person name="Chun J."/>
            <person name="Kim S.W."/>
        </authorList>
    </citation>
    <scope>NUCLEOTIDE SEQUENCE [LARGE SCALE GENOMIC DNA]</scope>
    <source>
        <strain evidence="2">MP(T)</strain>
    </source>
</reference>
<accession>F5T0L4</accession>
<dbReference type="Proteomes" id="UP000003544">
    <property type="component" value="Unassembled WGS sequence"/>
</dbReference>
<keyword evidence="2" id="KW-1185">Reference proteome</keyword>
<name>F5T0L4_9GAMM</name>
<organism evidence="1 2">
    <name type="scientific">Methylophaga aminisulfidivorans MP</name>
    <dbReference type="NCBI Taxonomy" id="1026882"/>
    <lineage>
        <taxon>Bacteria</taxon>
        <taxon>Pseudomonadati</taxon>
        <taxon>Pseudomonadota</taxon>
        <taxon>Gammaproteobacteria</taxon>
        <taxon>Thiotrichales</taxon>
        <taxon>Piscirickettsiaceae</taxon>
        <taxon>Methylophaga</taxon>
    </lineage>
</organism>
<dbReference type="EMBL" id="AFIG01000002">
    <property type="protein sequence ID" value="EGL53863.1"/>
    <property type="molecule type" value="Genomic_DNA"/>
</dbReference>
<protein>
    <submittedName>
        <fullName evidence="1">Uncharacterized protein</fullName>
    </submittedName>
</protein>
<proteinExistence type="predicted"/>
<dbReference type="STRING" id="1026882.MAMP_00111"/>